<keyword evidence="11" id="KW-1185">Reference proteome</keyword>
<feature type="chain" id="PRO_5018769132" description="Cathepsin S" evidence="7">
    <location>
        <begin position="17"/>
        <end position="365"/>
    </location>
</feature>
<name>A0A2G9QM52_AQUCT</name>
<dbReference type="PRINTS" id="PR00705">
    <property type="entry name" value="PAPAIN"/>
</dbReference>
<dbReference type="InterPro" id="IPR025661">
    <property type="entry name" value="Pept_asp_AS"/>
</dbReference>
<protein>
    <recommendedName>
        <fullName evidence="12">Cathepsin S</fullName>
    </recommendedName>
</protein>
<evidence type="ECO:0000313" key="10">
    <source>
        <dbReference type="EMBL" id="PIO16667.1"/>
    </source>
</evidence>
<dbReference type="Proteomes" id="UP000228934">
    <property type="component" value="Unassembled WGS sequence"/>
</dbReference>
<evidence type="ECO:0000313" key="11">
    <source>
        <dbReference type="Proteomes" id="UP000228934"/>
    </source>
</evidence>
<feature type="domain" description="Cathepsin propeptide inhibitor" evidence="9">
    <location>
        <begin position="25"/>
        <end position="85"/>
    </location>
</feature>
<dbReference type="AlphaFoldDB" id="A0A2G9QM52"/>
<evidence type="ECO:0000259" key="8">
    <source>
        <dbReference type="SMART" id="SM00645"/>
    </source>
</evidence>
<keyword evidence="4" id="KW-0788">Thiol protease</keyword>
<dbReference type="PROSITE" id="PS00639">
    <property type="entry name" value="THIOL_PROTEASE_HIS"/>
    <property type="match status" value="1"/>
</dbReference>
<dbReference type="SUPFAM" id="SSF54001">
    <property type="entry name" value="Cysteine proteinases"/>
    <property type="match status" value="1"/>
</dbReference>
<proteinExistence type="inferred from homology"/>
<accession>A0A2G9QM52</accession>
<evidence type="ECO:0000256" key="5">
    <source>
        <dbReference type="ARBA" id="ARBA00023145"/>
    </source>
</evidence>
<dbReference type="SMART" id="SM00848">
    <property type="entry name" value="Inhibitor_I29"/>
    <property type="match status" value="1"/>
</dbReference>
<organism evidence="10 11">
    <name type="scientific">Aquarana catesbeiana</name>
    <name type="common">American bullfrog</name>
    <name type="synonym">Rana catesbeiana</name>
    <dbReference type="NCBI Taxonomy" id="8400"/>
    <lineage>
        <taxon>Eukaryota</taxon>
        <taxon>Metazoa</taxon>
        <taxon>Chordata</taxon>
        <taxon>Craniata</taxon>
        <taxon>Vertebrata</taxon>
        <taxon>Euteleostomi</taxon>
        <taxon>Amphibia</taxon>
        <taxon>Batrachia</taxon>
        <taxon>Anura</taxon>
        <taxon>Neobatrachia</taxon>
        <taxon>Ranoidea</taxon>
        <taxon>Ranidae</taxon>
        <taxon>Aquarana</taxon>
    </lineage>
</organism>
<keyword evidence="6" id="KW-1015">Disulfide bond</keyword>
<feature type="non-terminal residue" evidence="10">
    <location>
        <position position="365"/>
    </location>
</feature>
<evidence type="ECO:0000256" key="7">
    <source>
        <dbReference type="SAM" id="SignalP"/>
    </source>
</evidence>
<dbReference type="SMART" id="SM00645">
    <property type="entry name" value="Pept_C1"/>
    <property type="match status" value="1"/>
</dbReference>
<dbReference type="Pfam" id="PF00112">
    <property type="entry name" value="Peptidase_C1"/>
    <property type="match status" value="1"/>
</dbReference>
<evidence type="ECO:0000259" key="9">
    <source>
        <dbReference type="SMART" id="SM00848"/>
    </source>
</evidence>
<dbReference type="InterPro" id="IPR000169">
    <property type="entry name" value="Pept_cys_AS"/>
</dbReference>
<reference evidence="11" key="1">
    <citation type="journal article" date="2017" name="Nat. Commun.">
        <title>The North American bullfrog draft genome provides insight into hormonal regulation of long noncoding RNA.</title>
        <authorList>
            <person name="Hammond S.A."/>
            <person name="Warren R.L."/>
            <person name="Vandervalk B.P."/>
            <person name="Kucuk E."/>
            <person name="Khan H."/>
            <person name="Gibb E.A."/>
            <person name="Pandoh P."/>
            <person name="Kirk H."/>
            <person name="Zhao Y."/>
            <person name="Jones M."/>
            <person name="Mungall A.J."/>
            <person name="Coope R."/>
            <person name="Pleasance S."/>
            <person name="Moore R.A."/>
            <person name="Holt R.A."/>
            <person name="Round J.M."/>
            <person name="Ohora S."/>
            <person name="Walle B.V."/>
            <person name="Veldhoen N."/>
            <person name="Helbing C.C."/>
            <person name="Birol I."/>
        </authorList>
    </citation>
    <scope>NUCLEOTIDE SEQUENCE [LARGE SCALE GENOMIC DNA]</scope>
</reference>
<evidence type="ECO:0000256" key="6">
    <source>
        <dbReference type="ARBA" id="ARBA00023157"/>
    </source>
</evidence>
<sequence>MKSLVCILLAATVASSIDPALDNHWTLWKITHNKKYDHEGEDLTRRSIWEKNLKFVTLHNLEHELGVHSFTVGMNHLADMTSEEVEAQLTGLILPPRNMKTTGNSWNVTDRFMVPDAIDWRDKGCVTNVKNQGSCGSCWAFSAVGALEGQLKLKTGQLVSLSPQNLVDCSTKYGNHGCNGGFMTQAFQYVIDNNGIDSDSVYPYHATDGQCIYNPSGKAATCLKYQEVTPGEENLKQALGTVGPISVAIDAKHASFYLYKSGVYDDSSCTQEVNHGVLAVGYGNLGGKDFWLLKNSWGEKYGDQGYVRMARNKGNMCGVASYTSYPEMFHIKYSDHSVSQTNTFKEELNSGSCAQKSRQAEGKGL</sequence>
<keyword evidence="2" id="KW-0645">Protease</keyword>
<dbReference type="Pfam" id="PF08246">
    <property type="entry name" value="Inhibitor_I29"/>
    <property type="match status" value="1"/>
</dbReference>
<dbReference type="InterPro" id="IPR025660">
    <property type="entry name" value="Pept_his_AS"/>
</dbReference>
<dbReference type="InterPro" id="IPR039417">
    <property type="entry name" value="Peptidase_C1A_papain-like"/>
</dbReference>
<evidence type="ECO:0000256" key="2">
    <source>
        <dbReference type="ARBA" id="ARBA00022670"/>
    </source>
</evidence>
<evidence type="ECO:0008006" key="12">
    <source>
        <dbReference type="Google" id="ProtNLM"/>
    </source>
</evidence>
<dbReference type="InterPro" id="IPR013201">
    <property type="entry name" value="Prot_inhib_I29"/>
</dbReference>
<evidence type="ECO:0000256" key="1">
    <source>
        <dbReference type="ARBA" id="ARBA00008455"/>
    </source>
</evidence>
<dbReference type="InterPro" id="IPR038765">
    <property type="entry name" value="Papain-like_cys_pep_sf"/>
</dbReference>
<feature type="domain" description="Peptidase C1A papain C-terminal" evidence="8">
    <location>
        <begin position="114"/>
        <end position="327"/>
    </location>
</feature>
<keyword evidence="3" id="KW-0378">Hydrolase</keyword>
<dbReference type="EMBL" id="KV950551">
    <property type="protein sequence ID" value="PIO16667.1"/>
    <property type="molecule type" value="Genomic_DNA"/>
</dbReference>
<dbReference type="PANTHER" id="PTHR12411">
    <property type="entry name" value="CYSTEINE PROTEASE FAMILY C1-RELATED"/>
    <property type="match status" value="1"/>
</dbReference>
<keyword evidence="7" id="KW-0732">Signal</keyword>
<dbReference type="GO" id="GO:0006508">
    <property type="term" value="P:proteolysis"/>
    <property type="evidence" value="ECO:0007669"/>
    <property type="project" value="UniProtKB-KW"/>
</dbReference>
<gene>
    <name evidence="10" type="ORF">AB205_0170660</name>
</gene>
<comment type="similarity">
    <text evidence="1">Belongs to the peptidase C1 family.</text>
</comment>
<keyword evidence="5" id="KW-0865">Zymogen</keyword>
<dbReference type="InterPro" id="IPR000668">
    <property type="entry name" value="Peptidase_C1A_C"/>
</dbReference>
<evidence type="ECO:0000256" key="3">
    <source>
        <dbReference type="ARBA" id="ARBA00022801"/>
    </source>
</evidence>
<dbReference type="CDD" id="cd02248">
    <property type="entry name" value="Peptidase_C1A"/>
    <property type="match status" value="1"/>
</dbReference>
<dbReference type="FunFam" id="3.90.70.10:FF:000006">
    <property type="entry name" value="Cathepsin S"/>
    <property type="match status" value="1"/>
</dbReference>
<evidence type="ECO:0000256" key="4">
    <source>
        <dbReference type="ARBA" id="ARBA00022807"/>
    </source>
</evidence>
<dbReference type="PROSITE" id="PS00139">
    <property type="entry name" value="THIOL_PROTEASE_CYS"/>
    <property type="match status" value="1"/>
</dbReference>
<dbReference type="InterPro" id="IPR013128">
    <property type="entry name" value="Peptidase_C1A"/>
</dbReference>
<dbReference type="OrthoDB" id="190265at2759"/>
<dbReference type="Gene3D" id="3.90.70.10">
    <property type="entry name" value="Cysteine proteinases"/>
    <property type="match status" value="1"/>
</dbReference>
<feature type="signal peptide" evidence="7">
    <location>
        <begin position="1"/>
        <end position="16"/>
    </location>
</feature>
<dbReference type="GO" id="GO:0008234">
    <property type="term" value="F:cysteine-type peptidase activity"/>
    <property type="evidence" value="ECO:0007669"/>
    <property type="project" value="UniProtKB-KW"/>
</dbReference>
<dbReference type="PROSITE" id="PS00640">
    <property type="entry name" value="THIOL_PROTEASE_ASN"/>
    <property type="match status" value="1"/>
</dbReference>